<dbReference type="AlphaFoldDB" id="A0A6P8IXV5"/>
<dbReference type="PROSITE" id="PS50096">
    <property type="entry name" value="IQ"/>
    <property type="match status" value="1"/>
</dbReference>
<feature type="region of interest" description="Actin-binding" evidence="6">
    <location>
        <begin position="811"/>
        <end position="833"/>
    </location>
</feature>
<dbReference type="PANTHER" id="PTHR13140:SF498">
    <property type="entry name" value="DACHS, ISOFORM E"/>
    <property type="match status" value="1"/>
</dbReference>
<dbReference type="PANTHER" id="PTHR13140">
    <property type="entry name" value="MYOSIN"/>
    <property type="match status" value="1"/>
</dbReference>
<dbReference type="Proteomes" id="UP000515163">
    <property type="component" value="Unplaced"/>
</dbReference>
<organism evidence="10 11">
    <name type="scientific">Actinia tenebrosa</name>
    <name type="common">Australian red waratah sea anemone</name>
    <dbReference type="NCBI Taxonomy" id="6105"/>
    <lineage>
        <taxon>Eukaryota</taxon>
        <taxon>Metazoa</taxon>
        <taxon>Cnidaria</taxon>
        <taxon>Anthozoa</taxon>
        <taxon>Hexacorallia</taxon>
        <taxon>Actiniaria</taxon>
        <taxon>Actiniidae</taxon>
        <taxon>Actinia</taxon>
    </lineage>
</organism>
<protein>
    <submittedName>
        <fullName evidence="11">Unconventional myosin-XV-like</fullName>
    </submittedName>
</protein>
<dbReference type="Pfam" id="PF00063">
    <property type="entry name" value="Myosin_head"/>
    <property type="match status" value="2"/>
</dbReference>
<dbReference type="Gene3D" id="1.20.5.4820">
    <property type="match status" value="1"/>
</dbReference>
<dbReference type="InterPro" id="IPR027417">
    <property type="entry name" value="P-loop_NTPase"/>
</dbReference>
<dbReference type="SMART" id="SM00015">
    <property type="entry name" value="IQ"/>
    <property type="match status" value="1"/>
</dbReference>
<feature type="binding site" evidence="6">
    <location>
        <begin position="275"/>
        <end position="282"/>
    </location>
    <ligand>
        <name>ATP</name>
        <dbReference type="ChEBI" id="CHEBI:30616"/>
    </ligand>
</feature>
<keyword evidence="1 6" id="KW-0547">Nucleotide-binding</keyword>
<keyword evidence="3 6" id="KW-0518">Myosin</keyword>
<evidence type="ECO:0000256" key="2">
    <source>
        <dbReference type="ARBA" id="ARBA00022840"/>
    </source>
</evidence>
<dbReference type="GO" id="GO:0016459">
    <property type="term" value="C:myosin complex"/>
    <property type="evidence" value="ECO:0007669"/>
    <property type="project" value="UniProtKB-KW"/>
</dbReference>
<evidence type="ECO:0000313" key="10">
    <source>
        <dbReference type="Proteomes" id="UP000515163"/>
    </source>
</evidence>
<keyword evidence="2 6" id="KW-0067">ATP-binding</keyword>
<evidence type="ECO:0000313" key="11">
    <source>
        <dbReference type="RefSeq" id="XP_031571952.1"/>
    </source>
</evidence>
<feature type="domain" description="Myosin motor" evidence="9">
    <location>
        <begin position="193"/>
        <end position="942"/>
    </location>
</feature>
<dbReference type="Gene3D" id="3.40.850.10">
    <property type="entry name" value="Kinesin motor domain"/>
    <property type="match status" value="1"/>
</dbReference>
<gene>
    <name evidence="11" type="primary">LOC116306060</name>
</gene>
<keyword evidence="10" id="KW-1185">Reference proteome</keyword>
<dbReference type="GO" id="GO:0016020">
    <property type="term" value="C:membrane"/>
    <property type="evidence" value="ECO:0007669"/>
    <property type="project" value="TreeGrafter"/>
</dbReference>
<evidence type="ECO:0000256" key="7">
    <source>
        <dbReference type="SAM" id="Coils"/>
    </source>
</evidence>
<dbReference type="InterPro" id="IPR036961">
    <property type="entry name" value="Kinesin_motor_dom_sf"/>
</dbReference>
<proteinExistence type="inferred from homology"/>
<evidence type="ECO:0000256" key="4">
    <source>
        <dbReference type="ARBA" id="ARBA00023175"/>
    </source>
</evidence>
<keyword evidence="5 6" id="KW-0009">Actin-binding</keyword>
<accession>A0A6P8IXV5</accession>
<dbReference type="RefSeq" id="XP_031571952.1">
    <property type="nucleotide sequence ID" value="XM_031716092.1"/>
</dbReference>
<dbReference type="GO" id="GO:0005524">
    <property type="term" value="F:ATP binding"/>
    <property type="evidence" value="ECO:0007669"/>
    <property type="project" value="UniProtKB-UniRule"/>
</dbReference>
<evidence type="ECO:0000256" key="1">
    <source>
        <dbReference type="ARBA" id="ARBA00022741"/>
    </source>
</evidence>
<dbReference type="PRINTS" id="PR00193">
    <property type="entry name" value="MYOSINHEAVY"/>
</dbReference>
<comment type="similarity">
    <text evidence="6">Belongs to the TRAFAC class myosin-kinesin ATPase superfamily. Myosin family.</text>
</comment>
<dbReference type="Pfam" id="PF00612">
    <property type="entry name" value="IQ"/>
    <property type="match status" value="1"/>
</dbReference>
<dbReference type="GO" id="GO:0003774">
    <property type="term" value="F:cytoskeletal motor activity"/>
    <property type="evidence" value="ECO:0007669"/>
    <property type="project" value="UniProtKB-UniRule"/>
</dbReference>
<evidence type="ECO:0000259" key="9">
    <source>
        <dbReference type="PROSITE" id="PS51456"/>
    </source>
</evidence>
<dbReference type="InterPro" id="IPR001609">
    <property type="entry name" value="Myosin_head_motor_dom-like"/>
</dbReference>
<sequence>MAAKHAAFVDKPGFERILEENASLHGEVRILRENLEEERRKNGQLLGTFKTRQNEDFKNLAHAKKLSETLAEENAQLKAEIKSSNQGRHGSNFGGEFLKELENFGQKFEILHRDLMNSNLMKNLKGKHVINQDDIRALKNNFEKTITELVSIRNLLTNKKDSVPNGVLLTTARQGSKTNGIPSNLLSGNRTSSIEDLIHLNGPVTENAILDILHKRLSNGQSITKLGPVLLSVNSLNSTQFQALSSDTLCLDSCVKEVMDRLSERGIPQVFVLSGSSGSGKTYVSQVLNKKILEQGDKGLVSDICKHFLASVTVLQSFSLAKTTLNSNSSRVGHLYEFYFTDGYVSKTKIQCYSLDYTRVTSPLSGERAFHIFYEMLNGITQEERAKLHLQGYSCHNLHYLSGCPLPTEEEELKMRTTFEKWRGGLSTLGIPFTDVLRILAAILLLGNVQFVEGEGLELDVKGNNEIKAVAALLGVSGVSLYRGLTTKTKNLRGQVFRSLCEPTVANQHRDSLAMALYSRTLAAIVRRVNSFKRPTSSAVTSTSASGEAGLSPGSPGKKAAMTNGGILSTNHEGSPTLSPVLSSFNGLLSIPKGTTGLVAVMDMFGFENRNNVNQLEQICINLCSETIQHFYNTHIFKSSEEYCREDDIHLDADYVDNAACIELLTCQRAGILTLLDKESLFIRGTYLSFLQKVREQHQESECFFDPEPENPCFAVTHHADNVVYDARNLIHINRDTIPDDIVCVFSRQNCNFGFATHLFTSDLKSPQGQTAAPKGVLHRVSPTHTPELNRSPGNYEQSQTTFSQDFQGKLDSLLKTLVQAQPMFLRCIKTNLHQEPNVFDRRVVSQQLRALQVFETLRLLQSEFAHHSRFPTFIQKYGFLSSRPLGEREETEPEDCEAILESHLRKVHKDKAGMLSNSWVLGKKYLFYSDIMKQELDRQRDSRKSSAVVTIQAFVRGWLCRKQWITLKRSLEMQKKARLQSRTNHKHGSSRHIVPADHELSVDTKTAEQICCLHGLDMETPPPLPRSRPYTVMGNMKMGFPQTRIMKQDLLGGDGEVLLRKGEHVKVVSAARKRGFLLVEQRSGSNIQVPFQITELKVSPNPSPR</sequence>
<evidence type="ECO:0000256" key="8">
    <source>
        <dbReference type="SAM" id="MobiDB-lite"/>
    </source>
</evidence>
<dbReference type="Gene3D" id="1.10.10.820">
    <property type="match status" value="1"/>
</dbReference>
<dbReference type="GeneID" id="116306060"/>
<dbReference type="GO" id="GO:0051015">
    <property type="term" value="F:actin filament binding"/>
    <property type="evidence" value="ECO:0007669"/>
    <property type="project" value="TreeGrafter"/>
</dbReference>
<evidence type="ECO:0000256" key="6">
    <source>
        <dbReference type="PROSITE-ProRule" id="PRU00782"/>
    </source>
</evidence>
<evidence type="ECO:0000256" key="3">
    <source>
        <dbReference type="ARBA" id="ARBA00023123"/>
    </source>
</evidence>
<dbReference type="InterPro" id="IPR000048">
    <property type="entry name" value="IQ_motif_EF-hand-BS"/>
</dbReference>
<dbReference type="Gene3D" id="1.20.58.530">
    <property type="match status" value="1"/>
</dbReference>
<dbReference type="PROSITE" id="PS51456">
    <property type="entry name" value="MYOSIN_MOTOR"/>
    <property type="match status" value="1"/>
</dbReference>
<dbReference type="KEGG" id="aten:116306060"/>
<dbReference type="SMART" id="SM00242">
    <property type="entry name" value="MYSc"/>
    <property type="match status" value="1"/>
</dbReference>
<dbReference type="GO" id="GO:0005737">
    <property type="term" value="C:cytoplasm"/>
    <property type="evidence" value="ECO:0007669"/>
    <property type="project" value="TreeGrafter"/>
</dbReference>
<dbReference type="Gene3D" id="1.20.120.720">
    <property type="entry name" value="Myosin VI head, motor domain, U50 subdomain"/>
    <property type="match status" value="1"/>
</dbReference>
<keyword evidence="4 6" id="KW-0505">Motor protein</keyword>
<reference evidence="11" key="1">
    <citation type="submission" date="2025-08" db="UniProtKB">
        <authorList>
            <consortium name="RefSeq"/>
        </authorList>
    </citation>
    <scope>IDENTIFICATION</scope>
    <source>
        <tissue evidence="11">Tentacle</tissue>
    </source>
</reference>
<feature type="coiled-coil region" evidence="7">
    <location>
        <begin position="21"/>
        <end position="83"/>
    </location>
</feature>
<feature type="compositionally biased region" description="Low complexity" evidence="8">
    <location>
        <begin position="537"/>
        <end position="546"/>
    </location>
</feature>
<dbReference type="OrthoDB" id="370884at2759"/>
<evidence type="ECO:0000256" key="5">
    <source>
        <dbReference type="ARBA" id="ARBA00023203"/>
    </source>
</evidence>
<dbReference type="SUPFAM" id="SSF52540">
    <property type="entry name" value="P-loop containing nucleoside triphosphate hydrolases"/>
    <property type="match status" value="1"/>
</dbReference>
<feature type="region of interest" description="Disordered" evidence="8">
    <location>
        <begin position="537"/>
        <end position="569"/>
    </location>
</feature>
<name>A0A6P8IXV5_ACTTE</name>
<keyword evidence="7" id="KW-0175">Coiled coil</keyword>
<dbReference type="GO" id="GO:0007015">
    <property type="term" value="P:actin filament organization"/>
    <property type="evidence" value="ECO:0007669"/>
    <property type="project" value="TreeGrafter"/>
</dbReference>
<dbReference type="InParanoid" id="A0A6P8IXV5"/>